<comment type="caution">
    <text evidence="2">The sequence shown here is derived from an EMBL/GenBank/DDBJ whole genome shotgun (WGS) entry which is preliminary data.</text>
</comment>
<gene>
    <name evidence="2" type="ORF">EVA_00733</name>
</gene>
<protein>
    <submittedName>
        <fullName evidence="2">Uncharacterized protein</fullName>
    </submittedName>
</protein>
<evidence type="ECO:0000256" key="1">
    <source>
        <dbReference type="SAM" id="MobiDB-lite"/>
    </source>
</evidence>
<organism evidence="2">
    <name type="scientific">gut metagenome</name>
    <dbReference type="NCBI Taxonomy" id="749906"/>
    <lineage>
        <taxon>unclassified sequences</taxon>
        <taxon>metagenomes</taxon>
        <taxon>organismal metagenomes</taxon>
    </lineage>
</organism>
<proteinExistence type="predicted"/>
<evidence type="ECO:0000313" key="2">
    <source>
        <dbReference type="EMBL" id="EJX10663.1"/>
    </source>
</evidence>
<sequence>MLKNRKEVKYNVEELSYETFDDLVRDSSPENVPYKGDVAMLLRLADKATANSEKDLSNGFEEKSGSVHLNSFDKVKLDKYYYRKSNQDDSDIDYSTYKGAITLVDKENQVVYNFSYEPPKYKGRLGILYVNAVRVPVKIDNQNVNSSPIVEGGTASEAGKNSQKPRQHKIHQQSTNFNYCGIRIA</sequence>
<dbReference type="AlphaFoldDB" id="J9H3U4"/>
<feature type="region of interest" description="Disordered" evidence="1">
    <location>
        <begin position="145"/>
        <end position="172"/>
    </location>
</feature>
<accession>J9H3U4</accession>
<dbReference type="EMBL" id="AMCI01000135">
    <property type="protein sequence ID" value="EJX10663.1"/>
    <property type="molecule type" value="Genomic_DNA"/>
</dbReference>
<reference evidence="2" key="1">
    <citation type="journal article" date="2012" name="PLoS ONE">
        <title>Gene sets for utilization of primary and secondary nutrition supplies in the distal gut of endangered iberian lynx.</title>
        <authorList>
            <person name="Alcaide M."/>
            <person name="Messina E."/>
            <person name="Richter M."/>
            <person name="Bargiela R."/>
            <person name="Peplies J."/>
            <person name="Huws S.A."/>
            <person name="Newbold C.J."/>
            <person name="Golyshin P.N."/>
            <person name="Simon M.A."/>
            <person name="Lopez G."/>
            <person name="Yakimov M.M."/>
            <person name="Ferrer M."/>
        </authorList>
    </citation>
    <scope>NUCLEOTIDE SEQUENCE</scope>
</reference>
<name>J9H3U4_9ZZZZ</name>